<evidence type="ECO:0000313" key="2">
    <source>
        <dbReference type="EMBL" id="QBI18162.1"/>
    </source>
</evidence>
<protein>
    <submittedName>
        <fullName evidence="2">Uncharacterized protein</fullName>
    </submittedName>
</protein>
<evidence type="ECO:0000256" key="1">
    <source>
        <dbReference type="SAM" id="MobiDB-lite"/>
    </source>
</evidence>
<dbReference type="EMBL" id="CP036402">
    <property type="protein sequence ID" value="QBI18162.1"/>
    <property type="molecule type" value="Genomic_DNA"/>
</dbReference>
<dbReference type="KEGG" id="erz:ER308_00285"/>
<reference evidence="2 3" key="1">
    <citation type="submission" date="2019-01" db="EMBL/GenBank/DDBJ databases">
        <title>Egibacter rhizosphaerae EGI 80759T.</title>
        <authorList>
            <person name="Chen D.-D."/>
            <person name="Tian Y."/>
            <person name="Jiao J.-Y."/>
            <person name="Zhang X.-T."/>
            <person name="Zhang Y.-G."/>
            <person name="Zhang Y."/>
            <person name="Xiao M."/>
            <person name="Shu W.-S."/>
            <person name="Li W.-J."/>
        </authorList>
    </citation>
    <scope>NUCLEOTIDE SEQUENCE [LARGE SCALE GENOMIC DNA]</scope>
    <source>
        <strain evidence="2 3">EGI 80759</strain>
    </source>
</reference>
<gene>
    <name evidence="2" type="ORF">ER308_00285</name>
</gene>
<name>A0A411YAF5_9ACTN</name>
<dbReference type="RefSeq" id="WP_131153160.1">
    <property type="nucleotide sequence ID" value="NZ_CP036402.1"/>
</dbReference>
<sequence>MVEPPPPEPPPPEPPPPEPPPPEPPPPEPADPGGEFLEGLDALGFAFVQEDRHGTRQFARTPNRYLTEWVHDDGREALFTWEFSLGEWARSQEWQIGAADTSSQLLFPSHDARLERDIEAVAAEIQRLESHLAHLDLSDPAL</sequence>
<accession>A0A411YAF5</accession>
<proteinExistence type="predicted"/>
<organism evidence="2 3">
    <name type="scientific">Egibacter rhizosphaerae</name>
    <dbReference type="NCBI Taxonomy" id="1670831"/>
    <lineage>
        <taxon>Bacteria</taxon>
        <taxon>Bacillati</taxon>
        <taxon>Actinomycetota</taxon>
        <taxon>Nitriliruptoria</taxon>
        <taxon>Egibacterales</taxon>
        <taxon>Egibacteraceae</taxon>
        <taxon>Egibacter</taxon>
    </lineage>
</organism>
<feature type="compositionally biased region" description="Pro residues" evidence="1">
    <location>
        <begin position="1"/>
        <end position="30"/>
    </location>
</feature>
<dbReference type="AlphaFoldDB" id="A0A411YAF5"/>
<dbReference type="Proteomes" id="UP000291469">
    <property type="component" value="Chromosome"/>
</dbReference>
<keyword evidence="3" id="KW-1185">Reference proteome</keyword>
<evidence type="ECO:0000313" key="3">
    <source>
        <dbReference type="Proteomes" id="UP000291469"/>
    </source>
</evidence>
<feature type="region of interest" description="Disordered" evidence="1">
    <location>
        <begin position="1"/>
        <end position="37"/>
    </location>
</feature>